<keyword evidence="12" id="KW-0243">Dynein</keyword>
<dbReference type="InterPro" id="IPR043160">
    <property type="entry name" value="Dynein_C_barrel"/>
</dbReference>
<dbReference type="InterPro" id="IPR013602">
    <property type="entry name" value="Dynein_heavy_linker"/>
</dbReference>
<dbReference type="FunFam" id="3.20.180.20:FF:000003">
    <property type="entry name" value="Dynein heavy chain 12, axonemal"/>
    <property type="match status" value="1"/>
</dbReference>
<dbReference type="GO" id="GO:0008569">
    <property type="term" value="F:minus-end-directed microtubule motor activity"/>
    <property type="evidence" value="ECO:0000318"/>
    <property type="project" value="GO_Central"/>
</dbReference>
<feature type="coiled-coil region" evidence="19">
    <location>
        <begin position="2956"/>
        <end position="3007"/>
    </location>
</feature>
<comment type="subcellular location">
    <subcellularLocation>
        <location evidence="1">Cell projection</location>
        <location evidence="1">Cilium</location>
        <location evidence="1">Flagellum</location>
    </subcellularLocation>
    <subcellularLocation>
        <location evidence="2">Cytoplasm</location>
        <location evidence="2">Cytoskeleton</location>
        <location evidence="2">Cilium axoneme</location>
    </subcellularLocation>
</comment>
<dbReference type="PANTHER" id="PTHR22878">
    <property type="entry name" value="DYNEIN HEAVY CHAIN 6, AXONEMAL-LIKE-RELATED"/>
    <property type="match status" value="1"/>
</dbReference>
<keyword evidence="10" id="KW-0067">ATP-binding</keyword>
<feature type="coiled-coil region" evidence="19">
    <location>
        <begin position="656"/>
        <end position="693"/>
    </location>
</feature>
<dbReference type="InterPro" id="IPR043157">
    <property type="entry name" value="Dynein_AAA1S"/>
</dbReference>
<dbReference type="FunFam" id="1.20.920.30:FF:000002">
    <property type="entry name" value="Dynein axonemal heavy chain 3"/>
    <property type="match status" value="1"/>
</dbReference>
<keyword evidence="6" id="KW-0963">Cytoplasm</keyword>
<dbReference type="InterPro" id="IPR042222">
    <property type="entry name" value="Dynein_2_N"/>
</dbReference>
<dbReference type="OrthoDB" id="447173at2759"/>
<dbReference type="InterPro" id="IPR041466">
    <property type="entry name" value="Dynein_AAA5_ext"/>
</dbReference>
<dbReference type="FunFam" id="1.10.472.130:FF:000048">
    <property type="entry name" value="Uncharacterized protein"/>
    <property type="match status" value="1"/>
</dbReference>
<dbReference type="SUPFAM" id="SSF52540">
    <property type="entry name" value="P-loop containing nucleoside triphosphate hydrolases"/>
    <property type="match status" value="4"/>
</dbReference>
<keyword evidence="15" id="KW-0505">Motor protein</keyword>
<reference evidence="22 23" key="1">
    <citation type="submission" date="2009-12" db="EMBL/GenBank/DDBJ databases">
        <title>The draft genome of Batrachochytrium dendrobatidis.</title>
        <authorList>
            <consortium name="US DOE Joint Genome Institute (JGI-PGF)"/>
            <person name="Kuo A."/>
            <person name="Salamov A."/>
            <person name="Schmutz J."/>
            <person name="Lucas S."/>
            <person name="Pitluck S."/>
            <person name="Rosenblum E."/>
            <person name="Stajich J."/>
            <person name="Eisen M."/>
            <person name="Grigoriev I.V."/>
        </authorList>
    </citation>
    <scope>NUCLEOTIDE SEQUENCE [LARGE SCALE GENOMIC DNA]</scope>
    <source>
        <strain evidence="23">JAM81 / FGSC 10211</strain>
    </source>
</reference>
<dbReference type="Gene3D" id="1.10.287.2620">
    <property type="match status" value="1"/>
</dbReference>
<dbReference type="InterPro" id="IPR042219">
    <property type="entry name" value="AAA_lid_11_sf"/>
</dbReference>
<dbReference type="FunFam" id="1.10.8.720:FF:000001">
    <property type="entry name" value="dynein heavy chain 7, axonemal"/>
    <property type="match status" value="1"/>
</dbReference>
<dbReference type="Pfam" id="PF12775">
    <property type="entry name" value="AAA_7"/>
    <property type="match status" value="1"/>
</dbReference>
<dbReference type="FunFam" id="3.40.50.300:FF:002141">
    <property type="entry name" value="Dynein heavy chain"/>
    <property type="match status" value="1"/>
</dbReference>
<comment type="similarity">
    <text evidence="3">Belongs to the dynein heavy chain family.</text>
</comment>
<dbReference type="InterPro" id="IPR024743">
    <property type="entry name" value="Dynein_HC_stalk"/>
</dbReference>
<dbReference type="Gene3D" id="1.10.472.130">
    <property type="match status" value="1"/>
</dbReference>
<dbReference type="OMA" id="FHDSPYA"/>
<dbReference type="Gene3D" id="1.20.140.100">
    <property type="entry name" value="Dynein heavy chain, N-terminal domain 2"/>
    <property type="match status" value="1"/>
</dbReference>
<dbReference type="SMART" id="SM00382">
    <property type="entry name" value="AAA"/>
    <property type="match status" value="2"/>
</dbReference>
<dbReference type="Gene3D" id="1.20.920.30">
    <property type="match status" value="1"/>
</dbReference>
<evidence type="ECO:0000256" key="5">
    <source>
        <dbReference type="ARBA" id="ARBA00022197"/>
    </source>
</evidence>
<dbReference type="Pfam" id="PF08393">
    <property type="entry name" value="DHC_N2"/>
    <property type="match status" value="1"/>
</dbReference>
<dbReference type="InterPro" id="IPR041589">
    <property type="entry name" value="DNAH3_AAA_lid_1"/>
</dbReference>
<evidence type="ECO:0000256" key="12">
    <source>
        <dbReference type="ARBA" id="ARBA00023017"/>
    </source>
</evidence>
<feature type="compositionally biased region" description="Basic and acidic residues" evidence="20">
    <location>
        <begin position="1"/>
        <end position="14"/>
    </location>
</feature>
<dbReference type="STRING" id="684364.F4P0Y6"/>
<dbReference type="InterPro" id="IPR041228">
    <property type="entry name" value="Dynein_C"/>
</dbReference>
<dbReference type="GO" id="GO:0005874">
    <property type="term" value="C:microtubule"/>
    <property type="evidence" value="ECO:0007669"/>
    <property type="project" value="UniProtKB-KW"/>
</dbReference>
<evidence type="ECO:0000256" key="10">
    <source>
        <dbReference type="ARBA" id="ARBA00022840"/>
    </source>
</evidence>
<dbReference type="Proteomes" id="UP000007241">
    <property type="component" value="Unassembled WGS sequence"/>
</dbReference>
<sequence>MDRQQHLPDTRCDLPSRPTGITVGDTSRLGSGASRASIRGASLSYQSEKLSDIPRQPGLVARHSQLPCNQPHALQDIDTTQTVSSHSSRYRKYPNLIEIYVPTNRASVNTKLTTGFYGVSGTNTVDSQSDQNKPHNRGPSQRPKPPQKGGVRETPPKENTVFELAKLDNFVPFVIDLDNVDLPPLLKKFSWTLASPFKEEKYHRSVSNSIGNNYSPSATDINMKQMGKRGRPGAAENDLIKRLKSANNSLDSAETVDRIPQNSSRPVSPMSRIKATVTSFETFQKPEQRNAMDLDPFDLETLTISQQVTPEQRYWFYVEKGVPNTALATMDHATLKGVESRLPYHLLMADHLQETRCNLVEEIKEVYATSAKQSIVDYILLDPSEQQRLLIPQFFANYVPRIARAPVPWHDSLITANTYIEQNLFITNPVMIQLLQIYAQFEKCKVVDMSVFSSSVLPMTTAEFQGILKAQCQAFRSKMLNEWIPTVVNLFLQSKDIWYSVATDCEDTDVGFRRLDMFFKSVTTLLSNQLWSLVEASIVEFETFFSQFSQASSDVSLFAVHLNISGAQIRFDPPLSDLETVVVTILTEIVSAVKEIPRIETKLFTSLSGEHLYLPTITFEDDRIADGRFFRRIVAKNTVGPQKHLMSYDKYKSLLNHKAEKRIEDFLREKHDLEDYETEIKKLIKLIDDISVSPSIARFSMIFLECEALKVELTSKANMLVQKLVDQVAEMNRKGNLSICESYEKISAKAMKVPSDTEELVELIKYVENAKTKDIVALKEEIHKGKRRLDFLLTYAFMSEEDIKLNGVTFTWPTRILPIFELSKKRMLQKKTKAQEDLKLKIEATNVDLDECFESATKFQDYGIMPELPEYIKKIKKLEVKLSELHDVIENINVEEELLDWEKTPFAKQQQTIDFLDPYKKLWETSHQFQTDYARWMNGSFQNIQAEQVEESVNNMFRIMFKLTKTFSDQPVPKKVAESVKNKLEKFKAHLPLIVILRNPGLCDRHWDQMAQVVGQPIVPDDSTSLSKILELNLTPYLTQFEAISDGASKEHSLQKSLCKMRDDWEPLVFTCIDYKDTGTKILSAFDEVQSLLDDQIVKVQTMRSSPFARPMEEDVKSWETTLNNVQDIIDSWLSVQATWLYLEPIFTSEDIMAAMPVEGKKFKTVDRTWRDIMSTTSEDPKILAVSKIPGILQRLNESNLLLEEIQKGLNDYLEKKRLFFPRFFFLSNDELLEILAETKDPLRVQPHLKKCFEGINSLVFQDGTKIIAMCSSENEKVKLKEVIEPANAKGAVEKWLLQVEKVMQMSVHQQIVNSHKAYMDTPREKWILEWPGQVVICVSQIYWTKEVTEVLQKNNSVDELAKYRNICTKQLENTVSLVRGELSPMARMTLSALVVIDVHARDVVNDLHNAQVSSEGDFEWLSQLRYYWEQDDVNVRMINATIKYGYEYLGNCPRLVITPLTDRCYRTLIGALDLNLGGAPEGPAGTGKTESVKDLAKAIAKACVVFNCSDGLDYIAMGKFFKGLASSGAWACFDEFNRIDLEVLSVVAQQILTIQCAVVAKMEKFVFEGTTISLNRGCSVFITMNPGYAGRSELPDNLKALFRPVAMMVPDYALIAEISLYSFGFVEARTLARKIVATYKLCSEQLSSQDHYDYGMRAVKAVLTAAGNLKLKYPDEDEHIIMLRSINDVNLPKFLTQDIPLFKAISADLFPKVVLPTPDYRSLIISIHEHMKKSNLQAVDSALEKIIQMYEMMCIRHGYMLVGMPWSGKTTSYRVLAAALSDIFERTLSENRVEYKVINPKSITMGQLYGQFDPVTHEWTDGVLANTFRAFAQQETTERKWIIFDGPVDAIWIENMNTVLDDNKKLCLTSGEIMSMSNSMSIQFEVSDLAVASPATVSRCGMIYMEPDALGWRPIMQSWLNSLPEGIKPDQKSMLSSLFEWIVPACVSFTTTQCREVVGTSSINMAVTLMNLMSCQLDDFSGEPKELEDVPINVQTVWITSYFLFACVWSLGGTLDAQSRQKINIFFRELTAGANKNYPPPEKFKFDKLIPDSATIYDYVFEKDRKLGGVWKLWTDTIDSFEIPAKQKFNNITIPTVDTARYSYLLDLLLKHNKQCLLVGPTGTGKSVYINNKLFNGLPKDKYLPVFINFSAQTSANQTQDIVLSKLDKRRRGVYGPPHGFKSVIFVDDLNMPAREKYGAQPPIELLRQWMDHGQWYDIKDTSPLQLVDIQFVAAMGPPGGGRNPVTSRFLRHFNILSIVEFDDVTMKHIFSSIVDWHFTSNKFSASISAMKSSLISAILDIYQGAIASLLPTPTKSHYVFNLRDFARVVQGLLLATPEKFTETPKMIRLWCHEVYRVFYDRLVDDTDREWFFNSVKEISTRNFNIRFNDVFGHLSSNQSDVIEDDDIRSLMFGDYMFPDAAVCIYDEVSNVIKASDIIKVRLDEYNQMSKAPMNLVIFRFAIEHVSRISRILKQPSGHALLVGVGGSGRQSLTRLAAFMSDYILFQVEISKSYGKNEWRDDLKRFLIKAGADGKQCVFLFSDTQLKQESFLEDINNMLNTGEVPNIFPMDEKAAVIERVRDTLAKDNSKIDTSPVGLYNSFISKCKENLHIVLCMSPIGDAFRNRLRMFPSLVNCCTIDWFQVWPEDALEIVATKFLEDVELSDQVRKSVVTMCKRFHTDTRVLSGKFYDALRRHNYVTPTSYLELIQTYKQLLTNNRTKVDSQRIRYEVGLDQLASAAAQVGTMQIELNSLQPELINTQKETDKIMEVIQRESVEVEKKRELVKIDEEVANQMAGEAKAMKDECEADLAEAIPALDAALEALDTLKPQDITMVKSMKNPPGAVKLVMEAICIMKGLKPARVKDTAGSGKMVDNYWGPAQKMLSDSHFLQGLRSYDKDNIDPKIIERIRKTYIPNPDFDPNIVKNSSSAAEGLCKWVCALDKYEVVAKVVAPKKEALAKAEAELSVEMAKLNAKRAELHEVEEKMAKLESGFKEMTDKKADLEHQVDMVGKKLVRAEKLIGGLGGEKDRWSEAAQSLSITYTNLTGDVLLASAVIAYLGAFTLGYRNSILTEWNKMCIAQNIPCSSAFSLTSTLGDSIQIRTWSLAGLPNDSFSCDNAIISTKARRWPLFIDPQGQANKWIKNMEKQNQLIVIKLSDSDYVRSLENAIQFGTPVLLENIGEEVDSVLEPLLTKQIFKQSGVMCIRLGEAIVEYSSDFRFYITTKLRNPHYLPELSTKVTTVNFMITPDGLEDQLLGIVTAKERPELAEEKSKLVIASANNKRQLKEIEDKILAILSTSQGNLLEDESAITALTSSKILSDDIAQKQQISDVTEKQIDITRQGYRPIAFHSSILFFVIAELTNIEPMYQYSLGWFINLFLQSISDSEKSDTLSNRLDNLRSHFTYSLYCNVCRSLFKKDKLLFSFILCVGILRGAGKIDPDEWLFLLTGGLLLDGKMPPKPSPDWLSEKAWSESVRVSVIPAFKEFFTDLKNNLPAWGEIYNSTEPYMMDLPLPWNNNLNSFQKLLVMRIIRPDKLVPAVMEFVKSNMGQQFVEPPPFDLNASYSDSNSCAPLIFILSPGADPMAGLLRFAESKGFGANKLNAISLGQGQGPVAAGMIRQAIKAGTWVILQNCHLAVSWLPTLEKICEELVSDTTNPEFRLWLTSYPTEKFPVTLLQNGVKMTNEPPAGLRANLLRSYTSDPISDENFSNNVVAGSRIAWEKMLFGLCFFHALVQERRNFGPLGWNIAYEFNESDLRISIRQLQKFLNDYEEVPWKALAYLAGECNYGGRVTDDRDRRTLMSLLSIVYTPEILDDDYKLSASSAYYAPPHGSYDSYIQYIKSLPAIQSPEVFGMNENADIAKDLTETNLLISSIVLTQGGGGVGGGGKSQDELTADIASGILSSLLPDFDVSLAKKHYPVKYEESMNTVLIQELVRYNRLLQAVRESLQNVLKALKGLVVMSKELEEVATSLTLGKIPELWAGKSYPSLKPLGAYIQDFVTRLQFFQTWIEQSTPPVFWISGFYFTQSFLTGILQNYARKYAIPIDLLVLSFDVMKEDSYAHPPQDGVYVRGFYLEGSRWDRTTNLLGDQLPRQLTDAMPIVRMTPCQSDSEELLHAKEKYYDCPVYKTSLRRGTLSTTGHSTNYVMSMLLATDKIKRYWINRGVAAVLQLSDS</sequence>
<dbReference type="GO" id="GO:0045505">
    <property type="term" value="F:dynein intermediate chain binding"/>
    <property type="evidence" value="ECO:0000318"/>
    <property type="project" value="GO_Central"/>
</dbReference>
<dbReference type="FunFam" id="3.40.50.300:FF:000223">
    <property type="entry name" value="Dynein heavy chain 3, axonemal"/>
    <property type="match status" value="1"/>
</dbReference>
<dbReference type="InterPro" id="IPR024317">
    <property type="entry name" value="Dynein_heavy_chain_D4_dom"/>
</dbReference>
<evidence type="ECO:0000256" key="4">
    <source>
        <dbReference type="ARBA" id="ARBA00011655"/>
    </source>
</evidence>
<keyword evidence="7" id="KW-0493">Microtubule</keyword>
<feature type="domain" description="AAA+ ATPase" evidence="21">
    <location>
        <begin position="1475"/>
        <end position="1614"/>
    </location>
</feature>
<comment type="subunit">
    <text evidence="4">Consists of at least two heavy chains and a number of intermediate and light chains.</text>
</comment>
<evidence type="ECO:0000256" key="11">
    <source>
        <dbReference type="ARBA" id="ARBA00022846"/>
    </source>
</evidence>
<dbReference type="RefSeq" id="XP_006678039.1">
    <property type="nucleotide sequence ID" value="XM_006677976.1"/>
</dbReference>
<dbReference type="Pfam" id="PF18199">
    <property type="entry name" value="Dynein_C"/>
    <property type="match status" value="1"/>
</dbReference>
<dbReference type="FunFam" id="3.10.490.20:FF:000001">
    <property type="entry name" value="dynein heavy chain 7, axonemal"/>
    <property type="match status" value="1"/>
</dbReference>
<dbReference type="InParanoid" id="F4P0Y6"/>
<dbReference type="GO" id="GO:0051959">
    <property type="term" value="F:dynein light intermediate chain binding"/>
    <property type="evidence" value="ECO:0000318"/>
    <property type="project" value="GO_Central"/>
</dbReference>
<dbReference type="Pfam" id="PF17852">
    <property type="entry name" value="Dynein_AAA_lid"/>
    <property type="match status" value="1"/>
</dbReference>
<dbReference type="FunFam" id="1.10.8.710:FF:000004">
    <property type="entry name" value="Dynein axonemal heavy chain 6"/>
    <property type="match status" value="1"/>
</dbReference>
<keyword evidence="14" id="KW-0969">Cilium</keyword>
<evidence type="ECO:0000256" key="9">
    <source>
        <dbReference type="ARBA" id="ARBA00022741"/>
    </source>
</evidence>
<evidence type="ECO:0000256" key="7">
    <source>
        <dbReference type="ARBA" id="ARBA00022701"/>
    </source>
</evidence>
<dbReference type="InterPro" id="IPR027417">
    <property type="entry name" value="P-loop_NTPase"/>
</dbReference>
<evidence type="ECO:0000256" key="13">
    <source>
        <dbReference type="ARBA" id="ARBA00023054"/>
    </source>
</evidence>
<evidence type="ECO:0000256" key="20">
    <source>
        <dbReference type="SAM" id="MobiDB-lite"/>
    </source>
</evidence>
<keyword evidence="9" id="KW-0547">Nucleotide-binding</keyword>
<evidence type="ECO:0000256" key="3">
    <source>
        <dbReference type="ARBA" id="ARBA00008887"/>
    </source>
</evidence>
<keyword evidence="16" id="KW-0206">Cytoskeleton</keyword>
<dbReference type="HOGENOM" id="CLU_000038_0_0_1"/>
<dbReference type="Gene3D" id="1.10.8.720">
    <property type="entry name" value="Region D6 of dynein motor"/>
    <property type="match status" value="1"/>
</dbReference>
<dbReference type="InterPro" id="IPR026983">
    <property type="entry name" value="DHC"/>
</dbReference>
<dbReference type="Pfam" id="PF12780">
    <property type="entry name" value="AAA_8"/>
    <property type="match status" value="1"/>
</dbReference>
<dbReference type="InterPro" id="IPR004273">
    <property type="entry name" value="Dynein_heavy_D6_P-loop"/>
</dbReference>
<accession>F4P0Y6</accession>
<dbReference type="EMBL" id="GL882882">
    <property type="protein sequence ID" value="EGF81673.1"/>
    <property type="molecule type" value="Genomic_DNA"/>
</dbReference>
<dbReference type="Gene3D" id="1.20.920.20">
    <property type="match status" value="1"/>
</dbReference>
<evidence type="ECO:0000256" key="14">
    <source>
        <dbReference type="ARBA" id="ARBA00023069"/>
    </source>
</evidence>
<dbReference type="FunFam" id="3.40.50.300:FF:000044">
    <property type="entry name" value="Dynein heavy chain 5, axonemal"/>
    <property type="match status" value="1"/>
</dbReference>
<dbReference type="InterPro" id="IPR035699">
    <property type="entry name" value="AAA_6"/>
</dbReference>
<protein>
    <recommendedName>
        <fullName evidence="5">Dynein heavy chain, cytoplasmic</fullName>
    </recommendedName>
    <alternativeName>
        <fullName evidence="18">Dynein heavy chain, cytosolic</fullName>
    </alternativeName>
</protein>
<dbReference type="FunFam" id="3.40.50.300:FF:000362">
    <property type="entry name" value="Dynein, axonemal, heavy chain 6"/>
    <property type="match status" value="1"/>
</dbReference>
<dbReference type="FunFam" id="3.40.50.300:FF:001328">
    <property type="entry name" value="Dynein heavy chain 6, axonemal"/>
    <property type="match status" value="1"/>
</dbReference>
<dbReference type="GO" id="GO:0060294">
    <property type="term" value="P:cilium movement involved in cell motility"/>
    <property type="evidence" value="ECO:0000318"/>
    <property type="project" value="GO_Central"/>
</dbReference>
<dbReference type="GO" id="GO:0097729">
    <property type="term" value="C:9+2 motile cilium"/>
    <property type="evidence" value="ECO:0000318"/>
    <property type="project" value="GO_Central"/>
</dbReference>
<feature type="domain" description="AAA+ ATPase" evidence="21">
    <location>
        <begin position="2113"/>
        <end position="2261"/>
    </location>
</feature>
<dbReference type="Gene3D" id="6.10.140.1060">
    <property type="match status" value="1"/>
</dbReference>
<dbReference type="Gene3D" id="1.10.8.1220">
    <property type="match status" value="1"/>
</dbReference>
<dbReference type="FunFam" id="1.10.8.1220:FF:000001">
    <property type="entry name" value="Dynein axonemal heavy chain 5"/>
    <property type="match status" value="1"/>
</dbReference>
<dbReference type="InterPro" id="IPR003593">
    <property type="entry name" value="AAA+_ATPase"/>
</dbReference>
<dbReference type="Pfam" id="PF03028">
    <property type="entry name" value="Dynein_heavy"/>
    <property type="match status" value="1"/>
</dbReference>
<dbReference type="Pfam" id="PF12777">
    <property type="entry name" value="MT"/>
    <property type="match status" value="1"/>
</dbReference>
<proteinExistence type="inferred from homology"/>
<dbReference type="GeneID" id="18240595"/>
<dbReference type="Pfam" id="PF17857">
    <property type="entry name" value="AAA_lid_1"/>
    <property type="match status" value="1"/>
</dbReference>
<dbReference type="Gene3D" id="1.20.58.1120">
    <property type="match status" value="1"/>
</dbReference>
<dbReference type="Gene3D" id="3.40.50.300">
    <property type="entry name" value="P-loop containing nucleotide triphosphate hydrolases"/>
    <property type="match status" value="5"/>
</dbReference>
<evidence type="ECO:0000256" key="18">
    <source>
        <dbReference type="ARBA" id="ARBA00033439"/>
    </source>
</evidence>
<dbReference type="FunFam" id="1.20.920.20:FF:000006">
    <property type="entry name" value="Dynein, axonemal, heavy chain 6"/>
    <property type="match status" value="1"/>
</dbReference>
<dbReference type="FunFam" id="1.20.1270.280:FF:000001">
    <property type="entry name" value="dynein heavy chain 7, axonemal"/>
    <property type="match status" value="1"/>
</dbReference>
<dbReference type="Pfam" id="PF12781">
    <property type="entry name" value="AAA_9"/>
    <property type="match status" value="1"/>
</dbReference>
<dbReference type="Gene3D" id="3.20.180.20">
    <property type="entry name" value="Dynein heavy chain, N-terminal domain 2"/>
    <property type="match status" value="1"/>
</dbReference>
<keyword evidence="23" id="KW-1185">Reference proteome</keyword>
<dbReference type="PANTHER" id="PTHR22878:SF70">
    <property type="entry name" value="DYNEIN HEAVY CHAIN 2, AXONEMAL"/>
    <property type="match status" value="1"/>
</dbReference>
<organism evidence="22 23">
    <name type="scientific">Batrachochytrium dendrobatidis (strain JAM81 / FGSC 10211)</name>
    <name type="common">Frog chytrid fungus</name>
    <dbReference type="NCBI Taxonomy" id="684364"/>
    <lineage>
        <taxon>Eukaryota</taxon>
        <taxon>Fungi</taxon>
        <taxon>Fungi incertae sedis</taxon>
        <taxon>Chytridiomycota</taxon>
        <taxon>Chytridiomycota incertae sedis</taxon>
        <taxon>Chytridiomycetes</taxon>
        <taxon>Rhizophydiales</taxon>
        <taxon>Rhizophydiales incertae sedis</taxon>
        <taxon>Batrachochytrium</taxon>
    </lineage>
</organism>
<evidence type="ECO:0000256" key="1">
    <source>
        <dbReference type="ARBA" id="ARBA00004230"/>
    </source>
</evidence>
<evidence type="ECO:0000313" key="23">
    <source>
        <dbReference type="Proteomes" id="UP000007241"/>
    </source>
</evidence>
<dbReference type="FunFam" id="1.10.287.2620:FF:000002">
    <property type="entry name" value="Dynein heavy chain 2, axonemal"/>
    <property type="match status" value="1"/>
</dbReference>
<evidence type="ECO:0000256" key="8">
    <source>
        <dbReference type="ARBA" id="ARBA00022737"/>
    </source>
</evidence>
<dbReference type="InterPro" id="IPR042228">
    <property type="entry name" value="Dynein_linker_3"/>
</dbReference>
<evidence type="ECO:0000256" key="15">
    <source>
        <dbReference type="ARBA" id="ARBA00023175"/>
    </source>
</evidence>
<name>F4P0Y6_BATDJ</name>
<feature type="region of interest" description="Disordered" evidence="20">
    <location>
        <begin position="251"/>
        <end position="271"/>
    </location>
</feature>
<evidence type="ECO:0000259" key="21">
    <source>
        <dbReference type="SMART" id="SM00382"/>
    </source>
</evidence>
<keyword evidence="11" id="KW-0282">Flagellum</keyword>
<dbReference type="FunFam" id="1.20.140.100:FF:000004">
    <property type="entry name" value="Dynein axonemal heavy chain 6"/>
    <property type="match status" value="1"/>
</dbReference>
<dbReference type="InterPro" id="IPR041658">
    <property type="entry name" value="AAA_lid_11"/>
</dbReference>
<keyword evidence="13 19" id="KW-0175">Coiled coil</keyword>
<dbReference type="FunFam" id="1.20.58.1120:FF:000005">
    <property type="entry name" value="Dynein, axonemal, heavy chain 12"/>
    <property type="match status" value="1"/>
</dbReference>
<dbReference type="Gene3D" id="3.10.490.20">
    <property type="match status" value="1"/>
</dbReference>
<evidence type="ECO:0000256" key="2">
    <source>
        <dbReference type="ARBA" id="ARBA00004430"/>
    </source>
</evidence>
<evidence type="ECO:0000256" key="17">
    <source>
        <dbReference type="ARBA" id="ARBA00023273"/>
    </source>
</evidence>
<dbReference type="Gene3D" id="1.10.8.710">
    <property type="match status" value="1"/>
</dbReference>
<dbReference type="GO" id="GO:0036156">
    <property type="term" value="C:inner dynein arm"/>
    <property type="evidence" value="ECO:0000318"/>
    <property type="project" value="GO_Central"/>
</dbReference>
<feature type="region of interest" description="Disordered" evidence="20">
    <location>
        <begin position="121"/>
        <end position="155"/>
    </location>
</feature>
<feature type="compositionally biased region" description="Polar residues" evidence="20">
    <location>
        <begin position="121"/>
        <end position="131"/>
    </location>
</feature>
<evidence type="ECO:0000256" key="6">
    <source>
        <dbReference type="ARBA" id="ARBA00022490"/>
    </source>
</evidence>
<evidence type="ECO:0000256" key="16">
    <source>
        <dbReference type="ARBA" id="ARBA00023212"/>
    </source>
</evidence>
<dbReference type="Pfam" id="PF18198">
    <property type="entry name" value="AAA_lid_11"/>
    <property type="match status" value="1"/>
</dbReference>
<gene>
    <name evidence="22" type="ORF">BATDEDRAFT_34914</name>
</gene>
<feature type="region of interest" description="Disordered" evidence="20">
    <location>
        <begin position="1"/>
        <end position="35"/>
    </location>
</feature>
<dbReference type="InterPro" id="IPR035706">
    <property type="entry name" value="AAA_9"/>
</dbReference>
<dbReference type="Pfam" id="PF12774">
    <property type="entry name" value="AAA_6"/>
    <property type="match status" value="1"/>
</dbReference>
<keyword evidence="17" id="KW-0966">Cell projection</keyword>
<dbReference type="GO" id="GO:0005524">
    <property type="term" value="F:ATP binding"/>
    <property type="evidence" value="ECO:0007669"/>
    <property type="project" value="UniProtKB-KW"/>
</dbReference>
<keyword evidence="8" id="KW-0677">Repeat</keyword>
<dbReference type="Gene3D" id="1.20.1270.280">
    <property type="match status" value="1"/>
</dbReference>
<evidence type="ECO:0000256" key="19">
    <source>
        <dbReference type="SAM" id="Coils"/>
    </source>
</evidence>
<evidence type="ECO:0000313" key="22">
    <source>
        <dbReference type="EMBL" id="EGF81673.1"/>
    </source>
</evidence>